<protein>
    <submittedName>
        <fullName evidence="2">Uncharacterized protein</fullName>
    </submittedName>
</protein>
<organism evidence="2 3">
    <name type="scientific">Dryococelus australis</name>
    <dbReference type="NCBI Taxonomy" id="614101"/>
    <lineage>
        <taxon>Eukaryota</taxon>
        <taxon>Metazoa</taxon>
        <taxon>Ecdysozoa</taxon>
        <taxon>Arthropoda</taxon>
        <taxon>Hexapoda</taxon>
        <taxon>Insecta</taxon>
        <taxon>Pterygota</taxon>
        <taxon>Neoptera</taxon>
        <taxon>Polyneoptera</taxon>
        <taxon>Phasmatodea</taxon>
        <taxon>Verophasmatodea</taxon>
        <taxon>Anareolatae</taxon>
        <taxon>Phasmatidae</taxon>
        <taxon>Eurycanthinae</taxon>
        <taxon>Dryococelus</taxon>
    </lineage>
</organism>
<accession>A0ABQ9FZJ1</accession>
<evidence type="ECO:0000256" key="1">
    <source>
        <dbReference type="SAM" id="MobiDB-lite"/>
    </source>
</evidence>
<dbReference type="Proteomes" id="UP001159363">
    <property type="component" value="Chromosome 16"/>
</dbReference>
<feature type="compositionally biased region" description="Polar residues" evidence="1">
    <location>
        <begin position="202"/>
        <end position="223"/>
    </location>
</feature>
<sequence length="456" mass="50999">MSMELHWNTRAGRAGDSRENPLTSGTVRHSSYMGATSPGIESGSHRWDPRERQTWKDSPSTRVDDNHLRYLDESIFKALRSVYLRNTSTQYPRKKVEERAGHLLFITLSTFTREALPLDSDEPKRFPRLKSTPLFLRCALLPRGTIPLHIFFKTFVPPPSPVRHVIRSDGSRGDLISRYWRCIVSVCVTQPANITDIKRAANPTTSRPAGKQHSTSQGSRQQDILHNTVERPGGENHELCFLLHDRAATTESNDLYMQDIMNHSENLRALSEPAAVVITSAGGPPLRSVAALTTGDGSKSNIPVVTPGRTTSSEESWVAGQRMTEKANRTASCARSIEVARHGPSRRQRSSVPENVNFLLCGYPNMLISVMHSNIDIDFRQNYSIASGSFLNGKPTNTLHEFMCSVVTGYEIIENPGMLIYLLVIVNHIDVLIVIIVDQNSKLINFINEEVTMRIT</sequence>
<evidence type="ECO:0000313" key="2">
    <source>
        <dbReference type="EMBL" id="KAJ8865655.1"/>
    </source>
</evidence>
<feature type="compositionally biased region" description="Polar residues" evidence="1">
    <location>
        <begin position="20"/>
        <end position="29"/>
    </location>
</feature>
<gene>
    <name evidence="2" type="ORF">PR048_033175</name>
</gene>
<comment type="caution">
    <text evidence="2">The sequence shown here is derived from an EMBL/GenBank/DDBJ whole genome shotgun (WGS) entry which is preliminary data.</text>
</comment>
<feature type="compositionally biased region" description="Basic and acidic residues" evidence="1">
    <location>
        <begin position="43"/>
        <end position="55"/>
    </location>
</feature>
<evidence type="ECO:0000313" key="3">
    <source>
        <dbReference type="Proteomes" id="UP001159363"/>
    </source>
</evidence>
<name>A0ABQ9FZJ1_9NEOP</name>
<feature type="region of interest" description="Disordered" evidence="1">
    <location>
        <begin position="198"/>
        <end position="223"/>
    </location>
</feature>
<feature type="region of interest" description="Disordered" evidence="1">
    <location>
        <begin position="1"/>
        <end position="60"/>
    </location>
</feature>
<keyword evidence="3" id="KW-1185">Reference proteome</keyword>
<dbReference type="EMBL" id="JARBHB010000017">
    <property type="protein sequence ID" value="KAJ8865655.1"/>
    <property type="molecule type" value="Genomic_DNA"/>
</dbReference>
<reference evidence="2 3" key="1">
    <citation type="submission" date="2023-02" db="EMBL/GenBank/DDBJ databases">
        <title>LHISI_Scaffold_Assembly.</title>
        <authorList>
            <person name="Stuart O.P."/>
            <person name="Cleave R."/>
            <person name="Magrath M.J.L."/>
            <person name="Mikheyev A.S."/>
        </authorList>
    </citation>
    <scope>NUCLEOTIDE SEQUENCE [LARGE SCALE GENOMIC DNA]</scope>
    <source>
        <strain evidence="2">Daus_M_001</strain>
        <tissue evidence="2">Leg muscle</tissue>
    </source>
</reference>
<proteinExistence type="predicted"/>